<comment type="caution">
    <text evidence="2">The sequence shown here is derived from an EMBL/GenBank/DDBJ whole genome shotgun (WGS) entry which is preliminary data.</text>
</comment>
<dbReference type="PATRIC" id="fig|320778.3.peg.1650"/>
<dbReference type="AlphaFoldDB" id="A0A0J1HFL0"/>
<dbReference type="InterPro" id="IPR007410">
    <property type="entry name" value="LpqE-like"/>
</dbReference>
<evidence type="ECO:0000256" key="1">
    <source>
        <dbReference type="SAM" id="SignalP"/>
    </source>
</evidence>
<dbReference type="InterPro" id="IPR058248">
    <property type="entry name" value="Lxx211020-like"/>
</dbReference>
<dbReference type="InterPro" id="IPR036182">
    <property type="entry name" value="PCuAC_sf"/>
</dbReference>
<dbReference type="Gene3D" id="2.60.40.1890">
    <property type="entry name" value="PCu(A)C copper chaperone"/>
    <property type="match status" value="1"/>
</dbReference>
<dbReference type="Proteomes" id="UP000035909">
    <property type="component" value="Unassembled WGS sequence"/>
</dbReference>
<dbReference type="PANTHER" id="PTHR36302">
    <property type="entry name" value="BLR7088 PROTEIN"/>
    <property type="match status" value="1"/>
</dbReference>
<keyword evidence="3" id="KW-1185">Reference proteome</keyword>
<keyword evidence="1" id="KW-0732">Signal</keyword>
<dbReference type="Pfam" id="PF04314">
    <property type="entry name" value="PCuAC"/>
    <property type="match status" value="1"/>
</dbReference>
<dbReference type="STRING" id="320778.ABT57_07625"/>
<accession>A0A0J1HFL0</accession>
<proteinExistence type="predicted"/>
<dbReference type="SUPFAM" id="SSF110087">
    <property type="entry name" value="DR1885-like metal-binding protein"/>
    <property type="match status" value="1"/>
</dbReference>
<dbReference type="PANTHER" id="PTHR36302:SF1">
    <property type="entry name" value="COPPER CHAPERONE PCU(A)C"/>
    <property type="match status" value="1"/>
</dbReference>
<evidence type="ECO:0000313" key="2">
    <source>
        <dbReference type="EMBL" id="KLV10411.1"/>
    </source>
</evidence>
<dbReference type="OrthoDB" id="9796962at2"/>
<feature type="chain" id="PRO_5005252851" evidence="1">
    <location>
        <begin position="27"/>
        <end position="165"/>
    </location>
</feature>
<name>A0A0J1HFL0_9GAMM</name>
<organism evidence="2 3">
    <name type="scientific">Photobacterium ganghwense</name>
    <dbReference type="NCBI Taxonomy" id="320778"/>
    <lineage>
        <taxon>Bacteria</taxon>
        <taxon>Pseudomonadati</taxon>
        <taxon>Pseudomonadota</taxon>
        <taxon>Gammaproteobacteria</taxon>
        <taxon>Vibrionales</taxon>
        <taxon>Vibrionaceae</taxon>
        <taxon>Photobacterium</taxon>
    </lineage>
</organism>
<gene>
    <name evidence="2" type="ORF">ABT57_07625</name>
</gene>
<reference evidence="2 3" key="1">
    <citation type="submission" date="2015-05" db="EMBL/GenBank/DDBJ databases">
        <title>Photobacterium galathea sp. nov.</title>
        <authorList>
            <person name="Machado H."/>
            <person name="Gram L."/>
        </authorList>
    </citation>
    <scope>NUCLEOTIDE SEQUENCE [LARGE SCALE GENOMIC DNA]</scope>
    <source>
        <strain evidence="2 3">DSM 22954</strain>
    </source>
</reference>
<dbReference type="RefSeq" id="WP_047884576.1">
    <property type="nucleotide sequence ID" value="NZ_CP071326.1"/>
</dbReference>
<feature type="signal peptide" evidence="1">
    <location>
        <begin position="1"/>
        <end position="26"/>
    </location>
</feature>
<evidence type="ECO:0000313" key="3">
    <source>
        <dbReference type="Proteomes" id="UP000035909"/>
    </source>
</evidence>
<sequence>MTLKNAFICATMLLATQFTFSGIASAHEYKGGNLNIDHPWSKEVPPTSQVAAAFFTIDNHGKEADTLLSASSPIAGKTELHAHVNENGMMKMREVQEITIPAEGQQNLKPGGLHIMFFDLKKTPALGESFPLTLNFQHAGTVEVEVKVEKATYQSDAMKMDHSGH</sequence>
<dbReference type="EMBL" id="LDOU01000006">
    <property type="protein sequence ID" value="KLV10411.1"/>
    <property type="molecule type" value="Genomic_DNA"/>
</dbReference>
<protein>
    <submittedName>
        <fullName evidence="2">Copper chaperone</fullName>
    </submittedName>
</protein>